<dbReference type="Proteomes" id="UP001189429">
    <property type="component" value="Unassembled WGS sequence"/>
</dbReference>
<comment type="caution">
    <text evidence="2">The sequence shown here is derived from an EMBL/GenBank/DDBJ whole genome shotgun (WGS) entry which is preliminary data.</text>
</comment>
<feature type="region of interest" description="Disordered" evidence="1">
    <location>
        <begin position="114"/>
        <end position="145"/>
    </location>
</feature>
<evidence type="ECO:0000313" key="3">
    <source>
        <dbReference type="Proteomes" id="UP001189429"/>
    </source>
</evidence>
<organism evidence="2 3">
    <name type="scientific">Prorocentrum cordatum</name>
    <dbReference type="NCBI Taxonomy" id="2364126"/>
    <lineage>
        <taxon>Eukaryota</taxon>
        <taxon>Sar</taxon>
        <taxon>Alveolata</taxon>
        <taxon>Dinophyceae</taxon>
        <taxon>Prorocentrales</taxon>
        <taxon>Prorocentraceae</taxon>
        <taxon>Prorocentrum</taxon>
    </lineage>
</organism>
<feature type="region of interest" description="Disordered" evidence="1">
    <location>
        <begin position="1"/>
        <end position="72"/>
    </location>
</feature>
<feature type="compositionally biased region" description="Basic residues" evidence="1">
    <location>
        <begin position="60"/>
        <end position="69"/>
    </location>
</feature>
<feature type="non-terminal residue" evidence="2">
    <location>
        <position position="1"/>
    </location>
</feature>
<feature type="compositionally biased region" description="Low complexity" evidence="1">
    <location>
        <begin position="49"/>
        <end position="59"/>
    </location>
</feature>
<proteinExistence type="predicted"/>
<feature type="non-terminal residue" evidence="2">
    <location>
        <position position="145"/>
    </location>
</feature>
<evidence type="ECO:0000313" key="2">
    <source>
        <dbReference type="EMBL" id="CAK0880912.1"/>
    </source>
</evidence>
<evidence type="ECO:0000256" key="1">
    <source>
        <dbReference type="SAM" id="MobiDB-lite"/>
    </source>
</evidence>
<reference evidence="2" key="1">
    <citation type="submission" date="2023-10" db="EMBL/GenBank/DDBJ databases">
        <authorList>
            <person name="Chen Y."/>
            <person name="Shah S."/>
            <person name="Dougan E. K."/>
            <person name="Thang M."/>
            <person name="Chan C."/>
        </authorList>
    </citation>
    <scope>NUCLEOTIDE SEQUENCE [LARGE SCALE GENOMIC DNA]</scope>
</reference>
<sequence length="145" mass="15183">PREGGSSGAVPGRPALRDVGRGLQRLARGPPGDPAGEPGEGGAPRGRPDLGAALPGHPRAAPRRRRRGARGAWPRCLHVGLRLRRAAAVAHEPRRAAPPLLGGGDEPVLRARAVAGPPGARSRLQRVRDWRSGQAGWRAGRRAPL</sequence>
<name>A0ABN9W8E3_9DINO</name>
<accession>A0ABN9W8E3</accession>
<feature type="compositionally biased region" description="Low complexity" evidence="1">
    <location>
        <begin position="27"/>
        <end position="37"/>
    </location>
</feature>
<dbReference type="EMBL" id="CAUYUJ010018132">
    <property type="protein sequence ID" value="CAK0880912.1"/>
    <property type="molecule type" value="Genomic_DNA"/>
</dbReference>
<gene>
    <name evidence="2" type="ORF">PCOR1329_LOCUS63923</name>
</gene>
<protein>
    <submittedName>
        <fullName evidence="2">Uncharacterized protein</fullName>
    </submittedName>
</protein>
<keyword evidence="3" id="KW-1185">Reference proteome</keyword>